<protein>
    <submittedName>
        <fullName evidence="1">MjaI family restriction endonuclease</fullName>
    </submittedName>
</protein>
<proteinExistence type="predicted"/>
<comment type="caution">
    <text evidence="1">The sequence shown here is derived from an EMBL/GenBank/DDBJ whole genome shotgun (WGS) entry which is preliminary data.</text>
</comment>
<dbReference type="Proteomes" id="UP000310168">
    <property type="component" value="Unassembled WGS sequence"/>
</dbReference>
<evidence type="ECO:0000313" key="2">
    <source>
        <dbReference type="Proteomes" id="UP000310168"/>
    </source>
</evidence>
<sequence>MKLTIKNEEIQALNESPNPQFPKYTSQLINLANQNAQGTRPKVVGQLTELFEEYQKNEKEISIDTWKKWYLSKYPKAINDSTNKIYEQIQNLKNAMELIDKNMIQKWGEDLVITKTYNGLYVQKAILYKISKIKQTNFRLAKPEEESAGIDGYVGNVAYSIKPDTYKTMSRLSESINVKMIYYTKTKSGIEIEFEE</sequence>
<name>A0ABY2TQK8_9SPIR</name>
<keyword evidence="1" id="KW-0378">Hydrolase</keyword>
<dbReference type="InterPro" id="IPR019068">
    <property type="entry name" value="Restrct_endonuc_II_MjaI"/>
</dbReference>
<accession>A0ABY2TQK8</accession>
<organism evidence="1 2">
    <name type="scientific">Brachyspira catarrhinii</name>
    <dbReference type="NCBI Taxonomy" id="2528966"/>
    <lineage>
        <taxon>Bacteria</taxon>
        <taxon>Pseudomonadati</taxon>
        <taxon>Spirochaetota</taxon>
        <taxon>Spirochaetia</taxon>
        <taxon>Brachyspirales</taxon>
        <taxon>Brachyspiraceae</taxon>
        <taxon>Brachyspira</taxon>
    </lineage>
</organism>
<dbReference type="RefSeq" id="WP_137998423.1">
    <property type="nucleotide sequence ID" value="NZ_SJDU01000164.1"/>
</dbReference>
<reference evidence="1 2" key="1">
    <citation type="journal article" date="2019" name="Anaerobe">
        <title>Brachyspira catarrhinii sp. nov., an anaerobic intestinal spirochaete isolated from vervet monkeys may have been misidentified as Brachyspira aalborgi in previous studies.</title>
        <authorList>
            <person name="Phillips N.D."/>
            <person name="La T."/>
            <person name="Hampson D.J."/>
        </authorList>
    </citation>
    <scope>NUCLEOTIDE SEQUENCE [LARGE SCALE GENOMIC DNA]</scope>
    <source>
        <strain evidence="1 2">Z12</strain>
    </source>
</reference>
<keyword evidence="1" id="KW-0540">Nuclease</keyword>
<keyword evidence="2" id="KW-1185">Reference proteome</keyword>
<gene>
    <name evidence="1" type="ORF">EZH24_07070</name>
</gene>
<dbReference type="Pfam" id="PF09568">
    <property type="entry name" value="RE_MjaI"/>
    <property type="match status" value="1"/>
</dbReference>
<dbReference type="GO" id="GO:0004519">
    <property type="term" value="F:endonuclease activity"/>
    <property type="evidence" value="ECO:0007669"/>
    <property type="project" value="UniProtKB-KW"/>
</dbReference>
<evidence type="ECO:0000313" key="1">
    <source>
        <dbReference type="EMBL" id="TKZ35095.1"/>
    </source>
</evidence>
<dbReference type="EMBL" id="SJDU01000164">
    <property type="protein sequence ID" value="TKZ35095.1"/>
    <property type="molecule type" value="Genomic_DNA"/>
</dbReference>
<keyword evidence="1" id="KW-0255">Endonuclease</keyword>